<feature type="domain" description="Flagellar basal-body/hook protein C-terminal" evidence="7">
    <location>
        <begin position="405"/>
        <end position="444"/>
    </location>
</feature>
<comment type="subcellular location">
    <subcellularLocation>
        <location evidence="1">Bacterial flagellum</location>
    </subcellularLocation>
    <subcellularLocation>
        <location evidence="2">Secreted</location>
    </subcellularLocation>
</comment>
<evidence type="ECO:0000256" key="5">
    <source>
        <dbReference type="ARBA" id="ARBA00022525"/>
    </source>
</evidence>
<dbReference type="STRING" id="1206085.SAMN05443575_1862"/>
<evidence type="ECO:0000256" key="4">
    <source>
        <dbReference type="ARBA" id="ARBA00016244"/>
    </source>
</evidence>
<dbReference type="Pfam" id="PF06429">
    <property type="entry name" value="Flg_bbr_C"/>
    <property type="match status" value="1"/>
</dbReference>
<dbReference type="PANTHER" id="PTHR30033">
    <property type="entry name" value="FLAGELLAR HOOK-ASSOCIATED PROTEIN 1"/>
    <property type="match status" value="1"/>
</dbReference>
<dbReference type="OrthoDB" id="9802553at2"/>
<dbReference type="InterPro" id="IPR053927">
    <property type="entry name" value="FlgK_helical"/>
</dbReference>
<evidence type="ECO:0000313" key="10">
    <source>
        <dbReference type="Proteomes" id="UP000186132"/>
    </source>
</evidence>
<dbReference type="EMBL" id="FQVU01000002">
    <property type="protein sequence ID" value="SHG26538.1"/>
    <property type="molecule type" value="Genomic_DNA"/>
</dbReference>
<protein>
    <recommendedName>
        <fullName evidence="4">Flagellar hook-associated protein 1</fullName>
    </recommendedName>
</protein>
<evidence type="ECO:0000313" key="9">
    <source>
        <dbReference type="EMBL" id="SHG26538.1"/>
    </source>
</evidence>
<dbReference type="InterPro" id="IPR002371">
    <property type="entry name" value="FlgK"/>
</dbReference>
<dbReference type="InterPro" id="IPR010930">
    <property type="entry name" value="Flg_bb/hook_C_dom"/>
</dbReference>
<keyword evidence="9" id="KW-0969">Cilium</keyword>
<gene>
    <name evidence="9" type="ORF">SAMN05443575_1862</name>
</gene>
<dbReference type="PANTHER" id="PTHR30033:SF2">
    <property type="entry name" value="FLAGELLAR HOOK PROTEIN"/>
    <property type="match status" value="1"/>
</dbReference>
<dbReference type="NCBIfam" id="TIGR02492">
    <property type="entry name" value="flgK_ends"/>
    <property type="match status" value="1"/>
</dbReference>
<feature type="domain" description="Flagellar hook-associated protein FlgK helical" evidence="8">
    <location>
        <begin position="102"/>
        <end position="322"/>
    </location>
</feature>
<dbReference type="GO" id="GO:0009424">
    <property type="term" value="C:bacterial-type flagellum hook"/>
    <property type="evidence" value="ECO:0007669"/>
    <property type="project" value="InterPro"/>
</dbReference>
<keyword evidence="6" id="KW-0975">Bacterial flagellum</keyword>
<dbReference type="RefSeq" id="WP_073388913.1">
    <property type="nucleotide sequence ID" value="NZ_FQVU01000002.1"/>
</dbReference>
<dbReference type="AlphaFoldDB" id="A0A1M5IDW9"/>
<organism evidence="9 10">
    <name type="scientific">Jatrophihabitans endophyticus</name>
    <dbReference type="NCBI Taxonomy" id="1206085"/>
    <lineage>
        <taxon>Bacteria</taxon>
        <taxon>Bacillati</taxon>
        <taxon>Actinomycetota</taxon>
        <taxon>Actinomycetes</taxon>
        <taxon>Jatrophihabitantales</taxon>
        <taxon>Jatrophihabitantaceae</taxon>
        <taxon>Jatrophihabitans</taxon>
    </lineage>
</organism>
<keyword evidence="9" id="KW-0282">Flagellum</keyword>
<proteinExistence type="inferred from homology"/>
<evidence type="ECO:0000259" key="7">
    <source>
        <dbReference type="Pfam" id="PF06429"/>
    </source>
</evidence>
<dbReference type="GO" id="GO:0044780">
    <property type="term" value="P:bacterial-type flagellum assembly"/>
    <property type="evidence" value="ECO:0007669"/>
    <property type="project" value="InterPro"/>
</dbReference>
<keyword evidence="10" id="KW-1185">Reference proteome</keyword>
<comment type="similarity">
    <text evidence="3">Belongs to the flagella basal body rod proteins family.</text>
</comment>
<dbReference type="Proteomes" id="UP000186132">
    <property type="component" value="Unassembled WGS sequence"/>
</dbReference>
<dbReference type="SUPFAM" id="SSF64518">
    <property type="entry name" value="Phase 1 flagellin"/>
    <property type="match status" value="1"/>
</dbReference>
<evidence type="ECO:0000256" key="3">
    <source>
        <dbReference type="ARBA" id="ARBA00009677"/>
    </source>
</evidence>
<dbReference type="GO" id="GO:0005198">
    <property type="term" value="F:structural molecule activity"/>
    <property type="evidence" value="ECO:0007669"/>
    <property type="project" value="InterPro"/>
</dbReference>
<dbReference type="Pfam" id="PF22638">
    <property type="entry name" value="FlgK_D1"/>
    <property type="match status" value="1"/>
</dbReference>
<dbReference type="GO" id="GO:0005576">
    <property type="term" value="C:extracellular region"/>
    <property type="evidence" value="ECO:0007669"/>
    <property type="project" value="UniProtKB-SubCell"/>
</dbReference>
<sequence length="452" mass="44845">MSNWFAGIGLAGSGLEAARYGLTVVGQNMTNAATVGYTRQTVQQAAVDMGTVTAVQTGRGSLGGVTVTGTARSTDAVLDARVRSEHALGQLADTSASQLVSAESIFGEPSDSGLAAQLDSFWKAWGPVASATTDASAASTRTVLLRDASTVVTTLNSMSTSLSNLVAGTAQSLSADVDTVNAAATQLAQVNGAIAIGTATGASVNSLLDQRDQLLDTLSKTGGATTTIETNGTATVTLGGQTLVTGDTAAAVSVDASYTVSVDGAAATVTSGTMGARIGALTTTFPSYQSSLDTVADALSSTVNNAMAGGYDQNGNAGTAMFSGSGAAGITLAITDPSAVAVSATAGTKDTSIALTLSQSALEAGSADSLYSAFIGNIAASSAAAQQRSTAQGAVSTYVDGLKQSMSGVSIDEEAANMLVYQQAFNASSRVLTAIDSMLDTLINHTGLVGRS</sequence>
<keyword evidence="5" id="KW-0964">Secreted</keyword>
<evidence type="ECO:0000256" key="6">
    <source>
        <dbReference type="ARBA" id="ARBA00023143"/>
    </source>
</evidence>
<evidence type="ECO:0000259" key="8">
    <source>
        <dbReference type="Pfam" id="PF22638"/>
    </source>
</evidence>
<accession>A0A1M5IDW9</accession>
<reference evidence="9 10" key="1">
    <citation type="submission" date="2016-11" db="EMBL/GenBank/DDBJ databases">
        <authorList>
            <person name="Jaros S."/>
            <person name="Januszkiewicz K."/>
            <person name="Wedrychowicz H."/>
        </authorList>
    </citation>
    <scope>NUCLEOTIDE SEQUENCE [LARGE SCALE GENOMIC DNA]</scope>
    <source>
        <strain evidence="9 10">DSM 45627</strain>
    </source>
</reference>
<evidence type="ECO:0000256" key="1">
    <source>
        <dbReference type="ARBA" id="ARBA00004365"/>
    </source>
</evidence>
<evidence type="ECO:0000256" key="2">
    <source>
        <dbReference type="ARBA" id="ARBA00004613"/>
    </source>
</evidence>
<keyword evidence="9" id="KW-0966">Cell projection</keyword>
<name>A0A1M5IDW9_9ACTN</name>